<comment type="caution">
    <text evidence="3">The sequence shown here is derived from an EMBL/GenBank/DDBJ whole genome shotgun (WGS) entry which is preliminary data.</text>
</comment>
<dbReference type="OrthoDB" id="8678477at2"/>
<dbReference type="Proteomes" id="UP000265619">
    <property type="component" value="Unassembled WGS sequence"/>
</dbReference>
<gene>
    <name evidence="3" type="ORF">D3H34_02065</name>
</gene>
<name>A0A9X8DAS6_9BURK</name>
<dbReference type="PROSITE" id="PS51318">
    <property type="entry name" value="TAT"/>
    <property type="match status" value="1"/>
</dbReference>
<feature type="signal peptide" evidence="2">
    <location>
        <begin position="1"/>
        <end position="30"/>
    </location>
</feature>
<evidence type="ECO:0000313" key="3">
    <source>
        <dbReference type="EMBL" id="RIX85339.1"/>
    </source>
</evidence>
<dbReference type="RefSeq" id="WP_119551742.1">
    <property type="nucleotide sequence ID" value="NZ_QXMN01000001.1"/>
</dbReference>
<protein>
    <submittedName>
        <fullName evidence="3">Tripartite tricarboxylate transporter substrate binding protein</fullName>
    </submittedName>
</protein>
<dbReference type="SUPFAM" id="SSF53850">
    <property type="entry name" value="Periplasmic binding protein-like II"/>
    <property type="match status" value="1"/>
</dbReference>
<dbReference type="Pfam" id="PF03401">
    <property type="entry name" value="TctC"/>
    <property type="match status" value="1"/>
</dbReference>
<dbReference type="PANTHER" id="PTHR42928:SF5">
    <property type="entry name" value="BLR1237 PROTEIN"/>
    <property type="match status" value="1"/>
</dbReference>
<evidence type="ECO:0000256" key="2">
    <source>
        <dbReference type="SAM" id="SignalP"/>
    </source>
</evidence>
<organism evidence="3 4">
    <name type="scientific">Acidovorax cavernicola</name>
    <dbReference type="NCBI Taxonomy" id="1675792"/>
    <lineage>
        <taxon>Bacteria</taxon>
        <taxon>Pseudomonadati</taxon>
        <taxon>Pseudomonadota</taxon>
        <taxon>Betaproteobacteria</taxon>
        <taxon>Burkholderiales</taxon>
        <taxon>Comamonadaceae</taxon>
        <taxon>Acidovorax</taxon>
    </lineage>
</organism>
<feature type="chain" id="PRO_5040840488" evidence="2">
    <location>
        <begin position="31"/>
        <end position="328"/>
    </location>
</feature>
<keyword evidence="2" id="KW-0732">Signal</keyword>
<dbReference type="CDD" id="cd13578">
    <property type="entry name" value="PBP2_Bug27"/>
    <property type="match status" value="1"/>
</dbReference>
<dbReference type="EMBL" id="QXMN01000001">
    <property type="protein sequence ID" value="RIX85339.1"/>
    <property type="molecule type" value="Genomic_DNA"/>
</dbReference>
<comment type="similarity">
    <text evidence="1">Belongs to the UPF0065 (bug) family.</text>
</comment>
<evidence type="ECO:0000313" key="4">
    <source>
        <dbReference type="Proteomes" id="UP000265619"/>
    </source>
</evidence>
<dbReference type="InterPro" id="IPR006311">
    <property type="entry name" value="TAT_signal"/>
</dbReference>
<sequence>MPHAALSRRRFSLATAAAAASLAAPSFAQSAWPNKPIRIVVPYTPGGFTDQMARLVQAGLQTRLGQPVVIDNKPGANSLIGVDAVAKAAPDGTTFGVVIAAYAANTTLYPKLPYDPRKDLVGVSLMGVSPLLAAVNNDAPFKTARELIDYARKHPGKVSFGSSGNGSAAHLTTELWKSLTQTYMIHIPYRGAVPALTDLMGGQIQLFFDAPTGLINQGKAGKVRLIGVAGDKRLPAVPDVPTFIEQGFTGFTGSTWAGMLAPAGTPREIVKRMSEEVARIIKSDETRTKLDAMGTFPAGSTPEEFDAFIASETTKWGKVIRTAGVKLD</sequence>
<dbReference type="Gene3D" id="3.40.190.10">
    <property type="entry name" value="Periplasmic binding protein-like II"/>
    <property type="match status" value="1"/>
</dbReference>
<dbReference type="PIRSF" id="PIRSF017082">
    <property type="entry name" value="YflP"/>
    <property type="match status" value="1"/>
</dbReference>
<accession>A0A9X8DAS6</accession>
<proteinExistence type="inferred from homology"/>
<dbReference type="InterPro" id="IPR042100">
    <property type="entry name" value="Bug_dom1"/>
</dbReference>
<dbReference type="PANTHER" id="PTHR42928">
    <property type="entry name" value="TRICARBOXYLATE-BINDING PROTEIN"/>
    <property type="match status" value="1"/>
</dbReference>
<reference evidence="3 4" key="1">
    <citation type="submission" date="2018-09" db="EMBL/GenBank/DDBJ databases">
        <title>Acidovorax cavernicola nov. sp. isolated from Gruta de las Maravillas (Aracena, Spain).</title>
        <authorList>
            <person name="Jurado V."/>
            <person name="Gutierrez-Patricio S."/>
            <person name="Gonzalez-Pimentel J.L."/>
            <person name="Miller A.Z."/>
            <person name="Laiz L."/>
            <person name="Saiz-Jimenez C."/>
        </authorList>
    </citation>
    <scope>NUCLEOTIDE SEQUENCE [LARGE SCALE GENOMIC DNA]</scope>
    <source>
        <strain evidence="3 4">1011MAR4D40.2</strain>
    </source>
</reference>
<dbReference type="InterPro" id="IPR005064">
    <property type="entry name" value="BUG"/>
</dbReference>
<dbReference type="Gene3D" id="3.40.190.150">
    <property type="entry name" value="Bordetella uptake gene, domain 1"/>
    <property type="match status" value="1"/>
</dbReference>
<evidence type="ECO:0000256" key="1">
    <source>
        <dbReference type="ARBA" id="ARBA00006987"/>
    </source>
</evidence>
<dbReference type="AlphaFoldDB" id="A0A9X8DAS6"/>
<keyword evidence="4" id="KW-1185">Reference proteome</keyword>